<dbReference type="PROSITE" id="PS50157">
    <property type="entry name" value="ZINC_FINGER_C2H2_2"/>
    <property type="match status" value="1"/>
</dbReference>
<feature type="compositionally biased region" description="Basic and acidic residues" evidence="2">
    <location>
        <begin position="130"/>
        <end position="143"/>
    </location>
</feature>
<dbReference type="Gene3D" id="3.30.160.60">
    <property type="entry name" value="Classic Zinc Finger"/>
    <property type="match status" value="1"/>
</dbReference>
<feature type="domain" description="C2H2-type" evidence="3">
    <location>
        <begin position="38"/>
        <end position="65"/>
    </location>
</feature>
<keyword evidence="1" id="KW-0863">Zinc-finger</keyword>
<proteinExistence type="predicted"/>
<evidence type="ECO:0000256" key="1">
    <source>
        <dbReference type="PROSITE-ProRule" id="PRU00042"/>
    </source>
</evidence>
<dbReference type="OrthoDB" id="1095242at2759"/>
<feature type="compositionally biased region" description="Low complexity" evidence="2">
    <location>
        <begin position="10"/>
        <end position="19"/>
    </location>
</feature>
<protein>
    <recommendedName>
        <fullName evidence="3">C2H2-type domain-containing protein</fullName>
    </recommendedName>
</protein>
<gene>
    <name evidence="4" type="ORF">M569_02590</name>
</gene>
<dbReference type="InterPro" id="IPR036236">
    <property type="entry name" value="Znf_C2H2_sf"/>
</dbReference>
<keyword evidence="1" id="KW-0862">Zinc</keyword>
<comment type="caution">
    <text evidence="4">The sequence shown here is derived from an EMBL/GenBank/DDBJ whole genome shotgun (WGS) entry which is preliminary data.</text>
</comment>
<reference evidence="4 5" key="1">
    <citation type="journal article" date="2013" name="BMC Genomics">
        <title>The miniature genome of a carnivorous plant Genlisea aurea contains a low number of genes and short non-coding sequences.</title>
        <authorList>
            <person name="Leushkin E.V."/>
            <person name="Sutormin R.A."/>
            <person name="Nabieva E.R."/>
            <person name="Penin A.A."/>
            <person name="Kondrashov A.S."/>
            <person name="Logacheva M.D."/>
        </authorList>
    </citation>
    <scope>NUCLEOTIDE SEQUENCE [LARGE SCALE GENOMIC DNA]</scope>
</reference>
<dbReference type="Proteomes" id="UP000015453">
    <property type="component" value="Unassembled WGS sequence"/>
</dbReference>
<dbReference type="GO" id="GO:0008270">
    <property type="term" value="F:zinc ion binding"/>
    <property type="evidence" value="ECO:0007669"/>
    <property type="project" value="UniProtKB-KW"/>
</dbReference>
<feature type="compositionally biased region" description="Polar residues" evidence="2">
    <location>
        <begin position="20"/>
        <end position="31"/>
    </location>
</feature>
<dbReference type="AlphaFoldDB" id="S8E8I6"/>
<dbReference type="EMBL" id="AUSU01000942">
    <property type="protein sequence ID" value="EPS72168.1"/>
    <property type="molecule type" value="Genomic_DNA"/>
</dbReference>
<dbReference type="InterPro" id="IPR013087">
    <property type="entry name" value="Znf_C2H2_type"/>
</dbReference>
<dbReference type="SUPFAM" id="SSF57667">
    <property type="entry name" value="beta-beta-alpha zinc fingers"/>
    <property type="match status" value="1"/>
</dbReference>
<dbReference type="SMART" id="SM00355">
    <property type="entry name" value="ZnF_C2H2"/>
    <property type="match status" value="1"/>
</dbReference>
<accession>S8E8I6</accession>
<feature type="region of interest" description="Disordered" evidence="2">
    <location>
        <begin position="116"/>
        <end position="155"/>
    </location>
</feature>
<sequence>MVRLMIRLMSSSRPSASSPVGTVTPQRQPPTRANVGGYRCEMCDMEFNTEKGVHGHMRVHSRERGRTNGRKRKKKEAGCAADIRLGFSNDDGDEERKAAMILVMLGRTEGEEAAAESLDTTEYYLGGDSGRSDGGDDFRDTAQSRKKAGTKNKGR</sequence>
<evidence type="ECO:0000259" key="3">
    <source>
        <dbReference type="PROSITE" id="PS50157"/>
    </source>
</evidence>
<keyword evidence="1" id="KW-0479">Metal-binding</keyword>
<evidence type="ECO:0000313" key="5">
    <source>
        <dbReference type="Proteomes" id="UP000015453"/>
    </source>
</evidence>
<feature type="region of interest" description="Disordered" evidence="2">
    <location>
        <begin position="53"/>
        <end position="77"/>
    </location>
</feature>
<dbReference type="PROSITE" id="PS00028">
    <property type="entry name" value="ZINC_FINGER_C2H2_1"/>
    <property type="match status" value="1"/>
</dbReference>
<feature type="region of interest" description="Disordered" evidence="2">
    <location>
        <begin position="8"/>
        <end position="33"/>
    </location>
</feature>
<feature type="compositionally biased region" description="Basic residues" evidence="2">
    <location>
        <begin position="144"/>
        <end position="155"/>
    </location>
</feature>
<keyword evidence="5" id="KW-1185">Reference proteome</keyword>
<name>S8E8I6_9LAMI</name>
<organism evidence="4 5">
    <name type="scientific">Genlisea aurea</name>
    <dbReference type="NCBI Taxonomy" id="192259"/>
    <lineage>
        <taxon>Eukaryota</taxon>
        <taxon>Viridiplantae</taxon>
        <taxon>Streptophyta</taxon>
        <taxon>Embryophyta</taxon>
        <taxon>Tracheophyta</taxon>
        <taxon>Spermatophyta</taxon>
        <taxon>Magnoliopsida</taxon>
        <taxon>eudicotyledons</taxon>
        <taxon>Gunneridae</taxon>
        <taxon>Pentapetalae</taxon>
        <taxon>asterids</taxon>
        <taxon>lamiids</taxon>
        <taxon>Lamiales</taxon>
        <taxon>Lentibulariaceae</taxon>
        <taxon>Genlisea</taxon>
    </lineage>
</organism>
<evidence type="ECO:0000256" key="2">
    <source>
        <dbReference type="SAM" id="MobiDB-lite"/>
    </source>
</evidence>
<evidence type="ECO:0000313" key="4">
    <source>
        <dbReference type="EMBL" id="EPS72168.1"/>
    </source>
</evidence>